<accession>A0A1I3IC44</accession>
<gene>
    <name evidence="1" type="ORF">SAMN04487861_1437</name>
</gene>
<proteinExistence type="predicted"/>
<organism evidence="1 2">
    <name type="scientific">Selenomonas ruminantium</name>
    <dbReference type="NCBI Taxonomy" id="971"/>
    <lineage>
        <taxon>Bacteria</taxon>
        <taxon>Bacillati</taxon>
        <taxon>Bacillota</taxon>
        <taxon>Negativicutes</taxon>
        <taxon>Selenomonadales</taxon>
        <taxon>Selenomonadaceae</taxon>
        <taxon>Selenomonas</taxon>
    </lineage>
</organism>
<dbReference type="EMBL" id="FOQK01000043">
    <property type="protein sequence ID" value="SFI45516.1"/>
    <property type="molecule type" value="Genomic_DNA"/>
</dbReference>
<dbReference type="Proteomes" id="UP000183639">
    <property type="component" value="Unassembled WGS sequence"/>
</dbReference>
<dbReference type="AlphaFoldDB" id="A0A1I3IC44"/>
<reference evidence="1 2" key="1">
    <citation type="submission" date="2016-10" db="EMBL/GenBank/DDBJ databases">
        <authorList>
            <person name="de Groot N.N."/>
        </authorList>
    </citation>
    <scope>NUCLEOTIDE SEQUENCE [LARGE SCALE GENOMIC DNA]</scope>
    <source>
        <strain evidence="1 2">Z108</strain>
    </source>
</reference>
<sequence>MADGAMEQTILTAISAVGFPIVVTFYLLTRFQRSMDKFTEQIGELVKELQMQRR</sequence>
<dbReference type="InterPro" id="IPR024419">
    <property type="entry name" value="YvrJ"/>
</dbReference>
<name>A0A1I3IC44_SELRU</name>
<evidence type="ECO:0000313" key="2">
    <source>
        <dbReference type="Proteomes" id="UP000183639"/>
    </source>
</evidence>
<dbReference type="Pfam" id="PF12841">
    <property type="entry name" value="YvrJ"/>
    <property type="match status" value="1"/>
</dbReference>
<protein>
    <submittedName>
        <fullName evidence="1">YvrJ protein family protein</fullName>
    </submittedName>
</protein>
<dbReference type="RefSeq" id="WP_256211399.1">
    <property type="nucleotide sequence ID" value="NZ_FOQK01000043.1"/>
</dbReference>
<evidence type="ECO:0000313" key="1">
    <source>
        <dbReference type="EMBL" id="SFI45516.1"/>
    </source>
</evidence>